<dbReference type="PANTHER" id="PTHR30329">
    <property type="entry name" value="STATOR ELEMENT OF FLAGELLAR MOTOR COMPLEX"/>
    <property type="match status" value="1"/>
</dbReference>
<feature type="region of interest" description="Disordered" evidence="5">
    <location>
        <begin position="39"/>
        <end position="71"/>
    </location>
</feature>
<evidence type="ECO:0000256" key="2">
    <source>
        <dbReference type="ARBA" id="ARBA00023136"/>
    </source>
</evidence>
<dbReference type="SUPFAM" id="SSF103088">
    <property type="entry name" value="OmpA-like"/>
    <property type="match status" value="1"/>
</dbReference>
<feature type="domain" description="OmpA-like" evidence="6">
    <location>
        <begin position="66"/>
        <end position="181"/>
    </location>
</feature>
<evidence type="ECO:0000256" key="3">
    <source>
        <dbReference type="ARBA" id="ARBA00023237"/>
    </source>
</evidence>
<dbReference type="InterPro" id="IPR050330">
    <property type="entry name" value="Bact_OuterMem_StrucFunc"/>
</dbReference>
<dbReference type="PRINTS" id="PR01023">
    <property type="entry name" value="NAFLGMOTY"/>
</dbReference>
<comment type="subcellular location">
    <subcellularLocation>
        <location evidence="1">Cell outer membrane</location>
    </subcellularLocation>
</comment>
<evidence type="ECO:0000256" key="5">
    <source>
        <dbReference type="SAM" id="MobiDB-lite"/>
    </source>
</evidence>
<keyword evidence="2 4" id="KW-0472">Membrane</keyword>
<dbReference type="PANTHER" id="PTHR30329:SF21">
    <property type="entry name" value="LIPOPROTEIN YIAD-RELATED"/>
    <property type="match status" value="1"/>
</dbReference>
<dbReference type="CDD" id="cd07185">
    <property type="entry name" value="OmpA_C-like"/>
    <property type="match status" value="1"/>
</dbReference>
<dbReference type="InterPro" id="IPR036737">
    <property type="entry name" value="OmpA-like_sf"/>
</dbReference>
<keyword evidence="8" id="KW-1185">Reference proteome</keyword>
<evidence type="ECO:0000256" key="4">
    <source>
        <dbReference type="PROSITE-ProRule" id="PRU00473"/>
    </source>
</evidence>
<evidence type="ECO:0000259" key="6">
    <source>
        <dbReference type="PROSITE" id="PS51123"/>
    </source>
</evidence>
<gene>
    <name evidence="7" type="ORF">ACFOET_04785</name>
</gene>
<dbReference type="PROSITE" id="PS51123">
    <property type="entry name" value="OMPA_2"/>
    <property type="match status" value="1"/>
</dbReference>
<proteinExistence type="predicted"/>
<dbReference type="InterPro" id="IPR006664">
    <property type="entry name" value="OMP_bac"/>
</dbReference>
<comment type="caution">
    <text evidence="7">The sequence shown here is derived from an EMBL/GenBank/DDBJ whole genome shotgun (WGS) entry which is preliminary data.</text>
</comment>
<reference evidence="8" key="1">
    <citation type="journal article" date="2019" name="Int. J. Syst. Evol. Microbiol.">
        <title>The Global Catalogue of Microorganisms (GCM) 10K type strain sequencing project: providing services to taxonomists for standard genome sequencing and annotation.</title>
        <authorList>
            <consortium name="The Broad Institute Genomics Platform"/>
            <consortium name="The Broad Institute Genome Sequencing Center for Infectious Disease"/>
            <person name="Wu L."/>
            <person name="Ma J."/>
        </authorList>
    </citation>
    <scope>NUCLEOTIDE SEQUENCE [LARGE SCALE GENOMIC DNA]</scope>
    <source>
        <strain evidence="8">KCTC 52416</strain>
    </source>
</reference>
<dbReference type="Proteomes" id="UP001595526">
    <property type="component" value="Unassembled WGS sequence"/>
</dbReference>
<accession>A0ABV7JFS7</accession>
<evidence type="ECO:0000313" key="7">
    <source>
        <dbReference type="EMBL" id="MFC3196925.1"/>
    </source>
</evidence>
<evidence type="ECO:0000256" key="1">
    <source>
        <dbReference type="ARBA" id="ARBA00004442"/>
    </source>
</evidence>
<name>A0ABV7JFS7_9SPHI</name>
<dbReference type="RefSeq" id="WP_379020116.1">
    <property type="nucleotide sequence ID" value="NZ_JBHRTA010000009.1"/>
</dbReference>
<organism evidence="7 8">
    <name type="scientific">Parapedobacter deserti</name>
    <dbReference type="NCBI Taxonomy" id="1912957"/>
    <lineage>
        <taxon>Bacteria</taxon>
        <taxon>Pseudomonadati</taxon>
        <taxon>Bacteroidota</taxon>
        <taxon>Sphingobacteriia</taxon>
        <taxon>Sphingobacteriales</taxon>
        <taxon>Sphingobacteriaceae</taxon>
        <taxon>Parapedobacter</taxon>
    </lineage>
</organism>
<dbReference type="InterPro" id="IPR006665">
    <property type="entry name" value="OmpA-like"/>
</dbReference>
<dbReference type="EMBL" id="JBHRTA010000009">
    <property type="protein sequence ID" value="MFC3196925.1"/>
    <property type="molecule type" value="Genomic_DNA"/>
</dbReference>
<keyword evidence="3" id="KW-0998">Cell outer membrane</keyword>
<dbReference type="PRINTS" id="PR01021">
    <property type="entry name" value="OMPADOMAIN"/>
</dbReference>
<protein>
    <submittedName>
        <fullName evidence="7">OmpA family protein</fullName>
    </submittedName>
</protein>
<dbReference type="Pfam" id="PF00691">
    <property type="entry name" value="OmpA"/>
    <property type="match status" value="1"/>
</dbReference>
<sequence>MKTVNNCVLMAFIGAIALSYQSCKPKQVVLQPAAEVVERETPEERIVTETPKQQPQEAPTQRDPVAAEPPNYNFKNIQFEFDSSVLKTESYAILDQIAREIQKDPSARFIVNGHASIEGTAEYNMELSIDRANAVKLYLVNFGVRGDNLTVRGHGATKPVATNDTEAGRALNRRVEIKLVD</sequence>
<evidence type="ECO:0000313" key="8">
    <source>
        <dbReference type="Proteomes" id="UP001595526"/>
    </source>
</evidence>
<dbReference type="Gene3D" id="3.30.1330.60">
    <property type="entry name" value="OmpA-like domain"/>
    <property type="match status" value="1"/>
</dbReference>
<feature type="compositionally biased region" description="Polar residues" evidence="5">
    <location>
        <begin position="50"/>
        <end position="59"/>
    </location>
</feature>